<protein>
    <submittedName>
        <fullName evidence="2">Glycosyltransferase family 2 protein</fullName>
    </submittedName>
</protein>
<reference evidence="2 3" key="1">
    <citation type="submission" date="2019-04" db="EMBL/GenBank/DDBJ databases">
        <authorList>
            <person name="Feng G."/>
            <person name="Zhang J."/>
            <person name="Zhu H."/>
        </authorList>
    </citation>
    <scope>NUCLEOTIDE SEQUENCE [LARGE SCALE GENOMIC DNA]</scope>
    <source>
        <strain evidence="2 3">9PBR-1</strain>
    </source>
</reference>
<dbReference type="InterPro" id="IPR001173">
    <property type="entry name" value="Glyco_trans_2-like"/>
</dbReference>
<dbReference type="GO" id="GO:0016758">
    <property type="term" value="F:hexosyltransferase activity"/>
    <property type="evidence" value="ECO:0007669"/>
    <property type="project" value="UniProtKB-ARBA"/>
</dbReference>
<sequence>MMDVLQPPMVSVIMPVYNGGHFLRPAIESVLHQTFTDFELLIVDDCSSDGSRAVAQTYAADPRVRVFGMPENKGRAFCDNYAAQLARGRYIAKMDADDIALPQRLQTQVAFLEQHPEVDLTGSFLQCIGESRLVYEYPVSTDQIRSAVLFDMPVGNPSVFFRRSILREHGLSYDESLAQTEDYDFISRAAQKVTMVNQPEVLVQYRTQAAPVKAKILAARLAQANRIRERLLRDINIPFTRRELRVHNTVCSYPFRLGNLSLEEVHTWLWKLYVHTQVSTSLHSATMLKCIAERWFLTCYNNCSSSVRGLQTFYNFPLSREYPLGAKLRLKFWVKDLKARFAPPIPTVLSVQPVVERVRRKARLAGA</sequence>
<comment type="caution">
    <text evidence="2">The sequence shown here is derived from an EMBL/GenBank/DDBJ whole genome shotgun (WGS) entry which is preliminary data.</text>
</comment>
<gene>
    <name evidence="2" type="ORF">E5K02_02065</name>
</gene>
<name>A0A4Z0QEW2_9BACT</name>
<dbReference type="Pfam" id="PF00535">
    <property type="entry name" value="Glycos_transf_2"/>
    <property type="match status" value="1"/>
</dbReference>
<proteinExistence type="predicted"/>
<organism evidence="2 3">
    <name type="scientific">Hymenobacter metallicola</name>
    <dbReference type="NCBI Taxonomy" id="2563114"/>
    <lineage>
        <taxon>Bacteria</taxon>
        <taxon>Pseudomonadati</taxon>
        <taxon>Bacteroidota</taxon>
        <taxon>Cytophagia</taxon>
        <taxon>Cytophagales</taxon>
        <taxon>Hymenobacteraceae</taxon>
        <taxon>Hymenobacter</taxon>
    </lineage>
</organism>
<dbReference type="OrthoDB" id="9815829at2"/>
<keyword evidence="3" id="KW-1185">Reference proteome</keyword>
<dbReference type="RefSeq" id="WP_135391645.1">
    <property type="nucleotide sequence ID" value="NZ_SRMB01000001.1"/>
</dbReference>
<keyword evidence="2" id="KW-0808">Transferase</keyword>
<feature type="domain" description="Glycosyltransferase 2-like" evidence="1">
    <location>
        <begin position="11"/>
        <end position="135"/>
    </location>
</feature>
<dbReference type="CDD" id="cd00761">
    <property type="entry name" value="Glyco_tranf_GTA_type"/>
    <property type="match status" value="1"/>
</dbReference>
<evidence type="ECO:0000259" key="1">
    <source>
        <dbReference type="Pfam" id="PF00535"/>
    </source>
</evidence>
<dbReference type="Gene3D" id="3.90.550.10">
    <property type="entry name" value="Spore Coat Polysaccharide Biosynthesis Protein SpsA, Chain A"/>
    <property type="match status" value="1"/>
</dbReference>
<evidence type="ECO:0000313" key="2">
    <source>
        <dbReference type="EMBL" id="TGE28274.1"/>
    </source>
</evidence>
<evidence type="ECO:0000313" key="3">
    <source>
        <dbReference type="Proteomes" id="UP000298471"/>
    </source>
</evidence>
<dbReference type="EMBL" id="SRMB01000001">
    <property type="protein sequence ID" value="TGE28274.1"/>
    <property type="molecule type" value="Genomic_DNA"/>
</dbReference>
<dbReference type="PANTHER" id="PTHR22916:SF3">
    <property type="entry name" value="UDP-GLCNAC:BETAGAL BETA-1,3-N-ACETYLGLUCOSAMINYLTRANSFERASE-LIKE PROTEIN 1"/>
    <property type="match status" value="1"/>
</dbReference>
<dbReference type="Proteomes" id="UP000298471">
    <property type="component" value="Unassembled WGS sequence"/>
</dbReference>
<accession>A0A4Z0QEW2</accession>
<dbReference type="InterPro" id="IPR029044">
    <property type="entry name" value="Nucleotide-diphossugar_trans"/>
</dbReference>
<dbReference type="AlphaFoldDB" id="A0A4Z0QEW2"/>
<dbReference type="PANTHER" id="PTHR22916">
    <property type="entry name" value="GLYCOSYLTRANSFERASE"/>
    <property type="match status" value="1"/>
</dbReference>
<dbReference type="SUPFAM" id="SSF53448">
    <property type="entry name" value="Nucleotide-diphospho-sugar transferases"/>
    <property type="match status" value="1"/>
</dbReference>